<reference evidence="1" key="2">
    <citation type="journal article" date="2015" name="Fish Shellfish Immunol.">
        <title>Early steps in the European eel (Anguilla anguilla)-Vibrio vulnificus interaction in the gills: Role of the RtxA13 toxin.</title>
        <authorList>
            <person name="Callol A."/>
            <person name="Pajuelo D."/>
            <person name="Ebbesson L."/>
            <person name="Teles M."/>
            <person name="MacKenzie S."/>
            <person name="Amaro C."/>
        </authorList>
    </citation>
    <scope>NUCLEOTIDE SEQUENCE</scope>
</reference>
<evidence type="ECO:0000313" key="1">
    <source>
        <dbReference type="EMBL" id="JAH51980.1"/>
    </source>
</evidence>
<name>A0A0E9TGE5_ANGAN</name>
<dbReference type="AlphaFoldDB" id="A0A0E9TGE5"/>
<protein>
    <submittedName>
        <fullName evidence="1">Uncharacterized protein</fullName>
    </submittedName>
</protein>
<sequence>MLSGTPSSTEMLLPSMSRMHITGALLFTRPPPQSS</sequence>
<proteinExistence type="predicted"/>
<accession>A0A0E9TGE5</accession>
<dbReference type="EMBL" id="GBXM01056597">
    <property type="protein sequence ID" value="JAH51980.1"/>
    <property type="molecule type" value="Transcribed_RNA"/>
</dbReference>
<reference evidence="1" key="1">
    <citation type="submission" date="2014-11" db="EMBL/GenBank/DDBJ databases">
        <authorList>
            <person name="Amaro Gonzalez C."/>
        </authorList>
    </citation>
    <scope>NUCLEOTIDE SEQUENCE</scope>
</reference>
<organism evidence="1">
    <name type="scientific">Anguilla anguilla</name>
    <name type="common">European freshwater eel</name>
    <name type="synonym">Muraena anguilla</name>
    <dbReference type="NCBI Taxonomy" id="7936"/>
    <lineage>
        <taxon>Eukaryota</taxon>
        <taxon>Metazoa</taxon>
        <taxon>Chordata</taxon>
        <taxon>Craniata</taxon>
        <taxon>Vertebrata</taxon>
        <taxon>Euteleostomi</taxon>
        <taxon>Actinopterygii</taxon>
        <taxon>Neopterygii</taxon>
        <taxon>Teleostei</taxon>
        <taxon>Anguilliformes</taxon>
        <taxon>Anguillidae</taxon>
        <taxon>Anguilla</taxon>
    </lineage>
</organism>